<keyword evidence="2" id="KW-1185">Reference proteome</keyword>
<evidence type="ECO:0000313" key="1">
    <source>
        <dbReference type="EMBL" id="MBD1401190.1"/>
    </source>
</evidence>
<accession>A0A8J6UIL5</accession>
<dbReference type="Proteomes" id="UP000632828">
    <property type="component" value="Unassembled WGS sequence"/>
</dbReference>
<dbReference type="AlphaFoldDB" id="A0A8J6UIL5"/>
<comment type="caution">
    <text evidence="1">The sequence shown here is derived from an EMBL/GenBank/DDBJ whole genome shotgun (WGS) entry which is preliminary data.</text>
</comment>
<dbReference type="RefSeq" id="WP_191156528.1">
    <property type="nucleotide sequence ID" value="NZ_JACWUN010000012.1"/>
</dbReference>
<dbReference type="EMBL" id="JACWUN010000012">
    <property type="protein sequence ID" value="MBD1401190.1"/>
    <property type="molecule type" value="Genomic_DNA"/>
</dbReference>
<dbReference type="Gene3D" id="1.10.1130.20">
    <property type="match status" value="1"/>
</dbReference>
<evidence type="ECO:0000313" key="2">
    <source>
        <dbReference type="Proteomes" id="UP000632828"/>
    </source>
</evidence>
<protein>
    <submittedName>
        <fullName evidence="1">Cytochrome c</fullName>
    </submittedName>
</protein>
<gene>
    <name evidence="1" type="ORF">ICT70_10940</name>
</gene>
<reference evidence="1" key="1">
    <citation type="submission" date="2020-09" db="EMBL/GenBank/DDBJ databases">
        <title>Pelobacter alkaliphilus sp. nov., a novel anaerobic arsenate-reducing bacterium from terrestrial mud volcano.</title>
        <authorList>
            <person name="Khomyakova M.A."/>
            <person name="Merkel A.Y."/>
            <person name="Slobodkin A.I."/>
        </authorList>
    </citation>
    <scope>NUCLEOTIDE SEQUENCE</scope>
    <source>
        <strain evidence="1">M08fum</strain>
    </source>
</reference>
<name>A0A8J6UIL5_9BACT</name>
<sequence>MKKRDIFLLLGAIAIVTFLWMAPEETTAPVPRDETHESFYEIAAKEGRKAAEASCTDCHNEEMVPFSENHPTTFRCLFCHKLQ</sequence>
<dbReference type="SUPFAM" id="SSF48695">
    <property type="entry name" value="Multiheme cytochromes"/>
    <property type="match status" value="1"/>
</dbReference>
<organism evidence="1 2">
    <name type="scientific">Pelovirga terrestris</name>
    <dbReference type="NCBI Taxonomy" id="2771352"/>
    <lineage>
        <taxon>Bacteria</taxon>
        <taxon>Pseudomonadati</taxon>
        <taxon>Thermodesulfobacteriota</taxon>
        <taxon>Desulfuromonadia</taxon>
        <taxon>Geobacterales</taxon>
        <taxon>Geobacteraceae</taxon>
        <taxon>Pelovirga</taxon>
    </lineage>
</organism>
<proteinExistence type="predicted"/>
<dbReference type="InterPro" id="IPR036280">
    <property type="entry name" value="Multihaem_cyt_sf"/>
</dbReference>